<protein>
    <submittedName>
        <fullName evidence="2">Uncharacterized protein</fullName>
    </submittedName>
</protein>
<gene>
    <name evidence="2" type="ORF">BB560_002548</name>
</gene>
<organism evidence="2 3">
    <name type="scientific">Smittium megazygosporum</name>
    <dbReference type="NCBI Taxonomy" id="133381"/>
    <lineage>
        <taxon>Eukaryota</taxon>
        <taxon>Fungi</taxon>
        <taxon>Fungi incertae sedis</taxon>
        <taxon>Zoopagomycota</taxon>
        <taxon>Kickxellomycotina</taxon>
        <taxon>Harpellomycetes</taxon>
        <taxon>Harpellales</taxon>
        <taxon>Legeriomycetaceae</taxon>
        <taxon>Smittium</taxon>
    </lineage>
</organism>
<feature type="region of interest" description="Disordered" evidence="1">
    <location>
        <begin position="1"/>
        <end position="21"/>
    </location>
</feature>
<dbReference type="OrthoDB" id="5593919at2759"/>
<dbReference type="PANTHER" id="PTHR46601:SF1">
    <property type="entry name" value="ADF-H DOMAIN-CONTAINING PROTEIN"/>
    <property type="match status" value="1"/>
</dbReference>
<proteinExistence type="predicted"/>
<dbReference type="AlphaFoldDB" id="A0A2T9ZEL0"/>
<dbReference type="Proteomes" id="UP000245609">
    <property type="component" value="Unassembled WGS sequence"/>
</dbReference>
<accession>A0A2T9ZEL0</accession>
<dbReference type="EMBL" id="MBFS01000292">
    <property type="protein sequence ID" value="PVV02990.1"/>
    <property type="molecule type" value="Genomic_DNA"/>
</dbReference>
<sequence length="526" mass="60395">MFSSDQMGNHRQMGDPKRKNGRVSFYGQKSNILALVAGLHSQKSLKDFGFAFSHKQYKLTREKAVIGQFDLNPGEKIIPQSKTRISEDVVDFFNNILFEKSLPSLKTIVQAQKNGQETIKEVRTLQDTKKSIYWELKNRFPEIKLSLSKFYSLCSRNFQRASKRTDVCNVFKAGDQYKVGLNSMVRSGNIDIFRMATLQKLMVEYNDHMELNRIQRDAFKTQQENLDGRSCLIVADFKENFRIGGGPVEASSSFYRKKQISDLCFCIIYKEDGQIVRKYFNYLSENLSHDSFFAINCLKSLLALEDLARFTTVHLWSDSGPHFKNSDYIHAVFFQIPRIFPQKKLSLNFFFENHGKSDVDGHFGVLSRWFSHAEAHQNINTIAELKECFERKAHADSLTRGNENAGKYNFKVYPRDVPRSERYQVKIKDGIKLFLSYIFIEGKLLASPICSEDLASYNPVAYKEVKISDKMSNKYASDHIQRGSSRDALMGPSSIEIQTKRVGMLKGVRGSGKGKRFLSNDGHCER</sequence>
<keyword evidence="3" id="KW-1185">Reference proteome</keyword>
<dbReference type="STRING" id="133381.A0A2T9ZEL0"/>
<evidence type="ECO:0000313" key="3">
    <source>
        <dbReference type="Proteomes" id="UP000245609"/>
    </source>
</evidence>
<name>A0A2T9ZEL0_9FUNG</name>
<reference evidence="2 3" key="1">
    <citation type="journal article" date="2018" name="MBio">
        <title>Comparative Genomics Reveals the Core Gene Toolbox for the Fungus-Insect Symbiosis.</title>
        <authorList>
            <person name="Wang Y."/>
            <person name="Stata M."/>
            <person name="Wang W."/>
            <person name="Stajich J.E."/>
            <person name="White M.M."/>
            <person name="Moncalvo J.M."/>
        </authorList>
    </citation>
    <scope>NUCLEOTIDE SEQUENCE [LARGE SCALE GENOMIC DNA]</scope>
    <source>
        <strain evidence="2 3">SC-DP-2</strain>
    </source>
</reference>
<comment type="caution">
    <text evidence="2">The sequence shown here is derived from an EMBL/GenBank/DDBJ whole genome shotgun (WGS) entry which is preliminary data.</text>
</comment>
<evidence type="ECO:0000256" key="1">
    <source>
        <dbReference type="SAM" id="MobiDB-lite"/>
    </source>
</evidence>
<evidence type="ECO:0000313" key="2">
    <source>
        <dbReference type="EMBL" id="PVV02990.1"/>
    </source>
</evidence>
<dbReference type="PANTHER" id="PTHR46601">
    <property type="entry name" value="ULP_PROTEASE DOMAIN-CONTAINING PROTEIN"/>
    <property type="match status" value="1"/>
</dbReference>